<dbReference type="EMBL" id="JAQGEF010000005">
    <property type="protein sequence ID" value="MDA3614408.1"/>
    <property type="molecule type" value="Genomic_DNA"/>
</dbReference>
<dbReference type="RefSeq" id="WP_407030736.1">
    <property type="nucleotide sequence ID" value="NZ_JAQGEF010000005.1"/>
</dbReference>
<accession>A0ABT4UI07</accession>
<sequence length="152" mass="16988">MKNISIILTFVIAFTLLTGYSATAKNINDNDSSAINMAESNKLLSDSIINAQSLFEKKQYKNAAKIYNALFKNTSSYFTIIHGINAVICNTKIGNFDLAFKYLNKLVKECGFSNIYLHKDAAALSKLQADNRWKDILEAVDHNLNAFTISHN</sequence>
<evidence type="ECO:0008006" key="3">
    <source>
        <dbReference type="Google" id="ProtNLM"/>
    </source>
</evidence>
<evidence type="ECO:0000313" key="1">
    <source>
        <dbReference type="EMBL" id="MDA3614408.1"/>
    </source>
</evidence>
<evidence type="ECO:0000313" key="2">
    <source>
        <dbReference type="Proteomes" id="UP001210231"/>
    </source>
</evidence>
<dbReference type="Proteomes" id="UP001210231">
    <property type="component" value="Unassembled WGS sequence"/>
</dbReference>
<reference evidence="1 2" key="1">
    <citation type="submission" date="2022-12" db="EMBL/GenBank/DDBJ databases">
        <title>Chitinophagaceae gen. sp. nov., a new member of the family Chitinophagaceae, isolated from soil in a chemical factory.</title>
        <authorList>
            <person name="Ke Z."/>
        </authorList>
    </citation>
    <scope>NUCLEOTIDE SEQUENCE [LARGE SCALE GENOMIC DNA]</scope>
    <source>
        <strain evidence="1 2">LY-5</strain>
    </source>
</reference>
<gene>
    <name evidence="1" type="ORF">O3P16_06280</name>
</gene>
<keyword evidence="2" id="KW-1185">Reference proteome</keyword>
<organism evidence="1 2">
    <name type="scientific">Polluticaenibacter yanchengensis</name>
    <dbReference type="NCBI Taxonomy" id="3014562"/>
    <lineage>
        <taxon>Bacteria</taxon>
        <taxon>Pseudomonadati</taxon>
        <taxon>Bacteroidota</taxon>
        <taxon>Chitinophagia</taxon>
        <taxon>Chitinophagales</taxon>
        <taxon>Chitinophagaceae</taxon>
        <taxon>Polluticaenibacter</taxon>
    </lineage>
</organism>
<proteinExistence type="predicted"/>
<comment type="caution">
    <text evidence="1">The sequence shown here is derived from an EMBL/GenBank/DDBJ whole genome shotgun (WGS) entry which is preliminary data.</text>
</comment>
<protein>
    <recommendedName>
        <fullName evidence="3">Tetratricopeptide repeat protein</fullName>
    </recommendedName>
</protein>
<name>A0ABT4UI07_9BACT</name>